<evidence type="ECO:0000256" key="5">
    <source>
        <dbReference type="SAM" id="MobiDB-lite"/>
    </source>
</evidence>
<organism evidence="8 9">
    <name type="scientific">Striga asiatica</name>
    <name type="common">Asiatic witchweed</name>
    <name type="synonym">Buchnera asiatica</name>
    <dbReference type="NCBI Taxonomy" id="4170"/>
    <lineage>
        <taxon>Eukaryota</taxon>
        <taxon>Viridiplantae</taxon>
        <taxon>Streptophyta</taxon>
        <taxon>Embryophyta</taxon>
        <taxon>Tracheophyta</taxon>
        <taxon>Spermatophyta</taxon>
        <taxon>Magnoliopsida</taxon>
        <taxon>eudicotyledons</taxon>
        <taxon>Gunneridae</taxon>
        <taxon>Pentapetalae</taxon>
        <taxon>asterids</taxon>
        <taxon>lamiids</taxon>
        <taxon>Lamiales</taxon>
        <taxon>Orobanchaceae</taxon>
        <taxon>Buchnereae</taxon>
        <taxon>Striga</taxon>
    </lineage>
</organism>
<evidence type="ECO:0000256" key="2">
    <source>
        <dbReference type="ARBA" id="ARBA00022491"/>
    </source>
</evidence>
<keyword evidence="4" id="KW-0687">Ribonucleoprotein</keyword>
<dbReference type="Pfam" id="PF08699">
    <property type="entry name" value="ArgoL1"/>
    <property type="match status" value="1"/>
</dbReference>
<accession>A0A5A7Q4E6</accession>
<dbReference type="CDD" id="cd04657">
    <property type="entry name" value="Piwi_ago-like"/>
    <property type="match status" value="1"/>
</dbReference>
<dbReference type="InterPro" id="IPR003165">
    <property type="entry name" value="Piwi"/>
</dbReference>
<dbReference type="GO" id="GO:1990904">
    <property type="term" value="C:ribonucleoprotein complex"/>
    <property type="evidence" value="ECO:0007669"/>
    <property type="project" value="UniProtKB-KW"/>
</dbReference>
<dbReference type="SMART" id="SM01163">
    <property type="entry name" value="DUF1785"/>
    <property type="match status" value="1"/>
</dbReference>
<gene>
    <name evidence="8" type="ORF">STAS_16347</name>
</gene>
<dbReference type="SMART" id="SM00949">
    <property type="entry name" value="PAZ"/>
    <property type="match status" value="1"/>
</dbReference>
<dbReference type="InterPro" id="IPR012337">
    <property type="entry name" value="RNaseH-like_sf"/>
</dbReference>
<dbReference type="GO" id="GO:0031047">
    <property type="term" value="P:regulatory ncRNA-mediated gene silencing"/>
    <property type="evidence" value="ECO:0007669"/>
    <property type="project" value="UniProtKB-KW"/>
</dbReference>
<dbReference type="InterPro" id="IPR036397">
    <property type="entry name" value="RNaseH_sf"/>
</dbReference>
<evidence type="ECO:0000259" key="6">
    <source>
        <dbReference type="PROSITE" id="PS50821"/>
    </source>
</evidence>
<dbReference type="GO" id="GO:0003723">
    <property type="term" value="F:RNA binding"/>
    <property type="evidence" value="ECO:0007669"/>
    <property type="project" value="InterPro"/>
</dbReference>
<evidence type="ECO:0000313" key="8">
    <source>
        <dbReference type="EMBL" id="GER39712.1"/>
    </source>
</evidence>
<dbReference type="Pfam" id="PF16487">
    <property type="entry name" value="ArgoMid"/>
    <property type="match status" value="1"/>
</dbReference>
<feature type="domain" description="PAZ" evidence="6">
    <location>
        <begin position="329"/>
        <end position="440"/>
    </location>
</feature>
<feature type="non-terminal residue" evidence="8">
    <location>
        <position position="957"/>
    </location>
</feature>
<dbReference type="InterPro" id="IPR014811">
    <property type="entry name" value="ArgoL1"/>
</dbReference>
<name>A0A5A7Q4E6_STRAF</name>
<dbReference type="Gene3D" id="3.40.50.2300">
    <property type="match status" value="1"/>
</dbReference>
<feature type="region of interest" description="Disordered" evidence="5">
    <location>
        <begin position="1"/>
        <end position="97"/>
    </location>
</feature>
<dbReference type="PANTHER" id="PTHR22891">
    <property type="entry name" value="EUKARYOTIC TRANSLATION INITIATION FACTOR 2C"/>
    <property type="match status" value="1"/>
</dbReference>
<dbReference type="EMBL" id="BKCP01005738">
    <property type="protein sequence ID" value="GER39712.1"/>
    <property type="molecule type" value="Genomic_DNA"/>
</dbReference>
<dbReference type="OrthoDB" id="10252740at2759"/>
<protein>
    <submittedName>
        <fullName evidence="8">Argonaute family protein</fullName>
    </submittedName>
</protein>
<dbReference type="AlphaFoldDB" id="A0A5A7Q4E6"/>
<dbReference type="InterPro" id="IPR032472">
    <property type="entry name" value="ArgoL2"/>
</dbReference>
<dbReference type="PROSITE" id="PS50822">
    <property type="entry name" value="PIWI"/>
    <property type="match status" value="1"/>
</dbReference>
<proteinExistence type="inferred from homology"/>
<sequence length="957" mass="105821">MSGRGAGGRGRGGRGQPPPTHQSGGRGQHISRGGGGGGRGGGRGPHVQPGPSMPASASPQVQPAPSRPAPAAPHVRPASSLSGSASPYEPTPASPAATLSAEVAQKLTVSATPTPVSSKSLRPPARPGIGRLGKSVIVKANHFLVSVADRDLTHYDVSISPEVSSKPVCRKIMNELVNSFKLSHLGKKTLAYDGRKSCYAAGELPFTSKDFVVKLVDNDGGPRREREFKVSLKLASKADLHHLHQFIQGRQLDVPQETLQFLDVVLRQHPSNSCEVVGRSFFSRNPEEHGELGNGINYWKGFYQSLRPTQMGLSLNIDMSARAFYESILVSEFVCKYLSRDLTRPLSDQDRLKVKRALKGVRVEMNHQGSIKRHKISGLSTEPTRQLMFHLEEAGTDVSVADYYRQKYNIVLKYPFLPALQAGTGQRSIYLPMELCKIVDGQRYSKKLNERQVTALLRATCQRPNEREKSINKVVVGSNNYNSQDLVTEFGINVDTSFTTIEARVLPPPMLKYHETGRESRIEPRVGQWNMIDKKMINGAKVDFWTCISFARSNVDAGRFCHELINMCTSKGMAFNSNPLVPIRQGHSGQIERSLSDLHNDSNSRLASMGATGRQLQLLIIILPDVSGSYGKIKRVCETELGIVSQCCQPRQASKCNKQYLENVSLKINVKVGGRNTVLEEALNRRMPIISERPTIIFGADVTHPQPGEDSSPSIAAVVASMDWPEITKYRGIVSAQPHREEIIHDLYSEKQDPVKGLVRGGMIREHLVAFYKSTGQKPHRIIFYRDGVSEGQFNQVLLYEMDAIRKACASLEETYMPRVTFVVVQKRHHTRLFACNTRETDRSGNILPGMQNRGTSRPAHYHVLFDENGFSADIMQMLTNRLCYTYARCTRSVSIVPPAYYAHLAAFRARYYIEGNELSDSGSTSAGGGATRGRTAEVRPLPVIKDNVKDVILLSK</sequence>
<dbReference type="Pfam" id="PF16486">
    <property type="entry name" value="ArgoN"/>
    <property type="match status" value="1"/>
</dbReference>
<keyword evidence="2" id="KW-0678">Repressor</keyword>
<dbReference type="SUPFAM" id="SSF101690">
    <property type="entry name" value="PAZ domain"/>
    <property type="match status" value="1"/>
</dbReference>
<dbReference type="Pfam" id="PF16488">
    <property type="entry name" value="ArgoL2"/>
    <property type="match status" value="1"/>
</dbReference>
<feature type="compositionally biased region" description="Gly residues" evidence="5">
    <location>
        <begin position="24"/>
        <end position="44"/>
    </location>
</feature>
<keyword evidence="9" id="KW-1185">Reference proteome</keyword>
<dbReference type="Pfam" id="PF02171">
    <property type="entry name" value="Piwi"/>
    <property type="match status" value="2"/>
</dbReference>
<dbReference type="GO" id="GO:0051607">
    <property type="term" value="P:defense response to virus"/>
    <property type="evidence" value="ECO:0007669"/>
    <property type="project" value="UniProtKB-ARBA"/>
</dbReference>
<dbReference type="InterPro" id="IPR032474">
    <property type="entry name" value="Argonaute_N"/>
</dbReference>
<dbReference type="FunFam" id="3.40.50.2300:FF:000110">
    <property type="entry name" value="Argonaute 10"/>
    <property type="match status" value="1"/>
</dbReference>
<feature type="compositionally biased region" description="Low complexity" evidence="5">
    <location>
        <begin position="53"/>
        <end position="64"/>
    </location>
</feature>
<comment type="similarity">
    <text evidence="1">Belongs to the argonaute family. Ago subfamily.</text>
</comment>
<dbReference type="SMART" id="SM00950">
    <property type="entry name" value="Piwi"/>
    <property type="match status" value="1"/>
</dbReference>
<dbReference type="SUPFAM" id="SSF53098">
    <property type="entry name" value="Ribonuclease H-like"/>
    <property type="match status" value="1"/>
</dbReference>
<evidence type="ECO:0000259" key="7">
    <source>
        <dbReference type="PROSITE" id="PS50822"/>
    </source>
</evidence>
<evidence type="ECO:0000256" key="3">
    <source>
        <dbReference type="ARBA" id="ARBA00023158"/>
    </source>
</evidence>
<reference evidence="9" key="1">
    <citation type="journal article" date="2019" name="Curr. Biol.">
        <title>Genome Sequence of Striga asiatica Provides Insight into the Evolution of Plant Parasitism.</title>
        <authorList>
            <person name="Yoshida S."/>
            <person name="Kim S."/>
            <person name="Wafula E.K."/>
            <person name="Tanskanen J."/>
            <person name="Kim Y.M."/>
            <person name="Honaas L."/>
            <person name="Yang Z."/>
            <person name="Spallek T."/>
            <person name="Conn C.E."/>
            <person name="Ichihashi Y."/>
            <person name="Cheong K."/>
            <person name="Cui S."/>
            <person name="Der J.P."/>
            <person name="Gundlach H."/>
            <person name="Jiao Y."/>
            <person name="Hori C."/>
            <person name="Ishida J.K."/>
            <person name="Kasahara H."/>
            <person name="Kiba T."/>
            <person name="Kim M.S."/>
            <person name="Koo N."/>
            <person name="Laohavisit A."/>
            <person name="Lee Y.H."/>
            <person name="Lumba S."/>
            <person name="McCourt P."/>
            <person name="Mortimer J.C."/>
            <person name="Mutuku J.M."/>
            <person name="Nomura T."/>
            <person name="Sasaki-Sekimoto Y."/>
            <person name="Seto Y."/>
            <person name="Wang Y."/>
            <person name="Wakatake T."/>
            <person name="Sakakibara H."/>
            <person name="Demura T."/>
            <person name="Yamaguchi S."/>
            <person name="Yoneyama K."/>
            <person name="Manabe R.I."/>
            <person name="Nelson D.C."/>
            <person name="Schulman A.H."/>
            <person name="Timko M.P."/>
            <person name="dePamphilis C.W."/>
            <person name="Choi D."/>
            <person name="Shirasu K."/>
        </authorList>
    </citation>
    <scope>NUCLEOTIDE SEQUENCE [LARGE SCALE GENOMIC DNA]</scope>
    <source>
        <strain evidence="9">cv. UVA1</strain>
    </source>
</reference>
<feature type="compositionally biased region" description="Gly residues" evidence="5">
    <location>
        <begin position="1"/>
        <end position="15"/>
    </location>
</feature>
<dbReference type="InterPro" id="IPR036085">
    <property type="entry name" value="PAZ_dom_sf"/>
</dbReference>
<evidence type="ECO:0000256" key="4">
    <source>
        <dbReference type="ARBA" id="ARBA00023274"/>
    </source>
</evidence>
<dbReference type="PROSITE" id="PS50821">
    <property type="entry name" value="PAZ"/>
    <property type="match status" value="1"/>
</dbReference>
<feature type="domain" description="Piwi" evidence="7">
    <location>
        <begin position="618"/>
        <end position="915"/>
    </location>
</feature>
<dbReference type="CDD" id="cd02846">
    <property type="entry name" value="PAZ_argonaute_like"/>
    <property type="match status" value="1"/>
</dbReference>
<dbReference type="Gene3D" id="3.30.420.10">
    <property type="entry name" value="Ribonuclease H-like superfamily/Ribonuclease H"/>
    <property type="match status" value="2"/>
</dbReference>
<dbReference type="Proteomes" id="UP000325081">
    <property type="component" value="Unassembled WGS sequence"/>
</dbReference>
<keyword evidence="3" id="KW-0943">RNA-mediated gene silencing</keyword>
<dbReference type="Pfam" id="PF02170">
    <property type="entry name" value="PAZ"/>
    <property type="match status" value="1"/>
</dbReference>
<evidence type="ECO:0000313" key="9">
    <source>
        <dbReference type="Proteomes" id="UP000325081"/>
    </source>
</evidence>
<dbReference type="InterPro" id="IPR003100">
    <property type="entry name" value="PAZ_dom"/>
</dbReference>
<comment type="caution">
    <text evidence="8">The sequence shown here is derived from an EMBL/GenBank/DDBJ whole genome shotgun (WGS) entry which is preliminary data.</text>
</comment>
<evidence type="ECO:0000256" key="1">
    <source>
        <dbReference type="ARBA" id="ARBA00008201"/>
    </source>
</evidence>
<dbReference type="Gene3D" id="2.170.260.10">
    <property type="entry name" value="paz domain"/>
    <property type="match status" value="1"/>
</dbReference>
<dbReference type="InterPro" id="IPR032473">
    <property type="entry name" value="Argonaute_Mid_dom"/>
</dbReference>
<dbReference type="InterPro" id="IPR045246">
    <property type="entry name" value="Piwi_ago-like"/>
</dbReference>